<dbReference type="Proteomes" id="UP000034448">
    <property type="component" value="Unassembled WGS sequence"/>
</dbReference>
<evidence type="ECO:0000313" key="3">
    <source>
        <dbReference type="EMBL" id="KKQ15003.1"/>
    </source>
</evidence>
<proteinExistence type="predicted"/>
<gene>
    <name evidence="3" type="ORF">US28_C0025G0026</name>
</gene>
<evidence type="ECO:0000256" key="1">
    <source>
        <dbReference type="SAM" id="Phobius"/>
    </source>
</evidence>
<feature type="transmembrane region" description="Helical" evidence="1">
    <location>
        <begin position="122"/>
        <end position="143"/>
    </location>
</feature>
<evidence type="ECO:0000259" key="2">
    <source>
        <dbReference type="Pfam" id="PF01569"/>
    </source>
</evidence>
<dbReference type="Pfam" id="PF01569">
    <property type="entry name" value="PAP2"/>
    <property type="match status" value="1"/>
</dbReference>
<protein>
    <submittedName>
        <fullName evidence="3">Phosphoesterase, PA-phosphatase related protein</fullName>
    </submittedName>
</protein>
<comment type="caution">
    <text evidence="3">The sequence shown here is derived from an EMBL/GenBank/DDBJ whole genome shotgun (WGS) entry which is preliminary data.</text>
</comment>
<dbReference type="InterPro" id="IPR000326">
    <property type="entry name" value="PAP2/HPO"/>
</dbReference>
<dbReference type="SUPFAM" id="SSF48317">
    <property type="entry name" value="Acid phosphatase/Vanadium-dependent haloperoxidase"/>
    <property type="match status" value="1"/>
</dbReference>
<feature type="transmembrane region" description="Helical" evidence="1">
    <location>
        <begin position="54"/>
        <end position="74"/>
    </location>
</feature>
<keyword evidence="1" id="KW-1133">Transmembrane helix</keyword>
<keyword evidence="1" id="KW-0472">Membrane</keyword>
<organism evidence="3 4">
    <name type="scientific">Candidatus Daviesbacteria bacterium GW2011_GWA1_36_8</name>
    <dbReference type="NCBI Taxonomy" id="1618417"/>
    <lineage>
        <taxon>Bacteria</taxon>
        <taxon>Candidatus Daviesiibacteriota</taxon>
    </lineage>
</organism>
<dbReference type="EMBL" id="LBSJ01000025">
    <property type="protein sequence ID" value="KKQ15003.1"/>
    <property type="molecule type" value="Genomic_DNA"/>
</dbReference>
<feature type="transmembrane region" description="Helical" evidence="1">
    <location>
        <begin position="81"/>
        <end position="102"/>
    </location>
</feature>
<reference evidence="3 4" key="1">
    <citation type="journal article" date="2015" name="Nature">
        <title>rRNA introns, odd ribosomes, and small enigmatic genomes across a large radiation of phyla.</title>
        <authorList>
            <person name="Brown C.T."/>
            <person name="Hug L.A."/>
            <person name="Thomas B.C."/>
            <person name="Sharon I."/>
            <person name="Castelle C.J."/>
            <person name="Singh A."/>
            <person name="Wilkins M.J."/>
            <person name="Williams K.H."/>
            <person name="Banfield J.F."/>
        </authorList>
    </citation>
    <scope>NUCLEOTIDE SEQUENCE [LARGE SCALE GENOMIC DNA]</scope>
</reference>
<dbReference type="InterPro" id="IPR036938">
    <property type="entry name" value="PAP2/HPO_sf"/>
</dbReference>
<accession>A0A0G0F6Z8</accession>
<feature type="domain" description="Phosphatidic acid phosphatase type 2/haloperoxidase" evidence="2">
    <location>
        <begin position="81"/>
        <end position="148"/>
    </location>
</feature>
<name>A0A0G0F6Z8_9BACT</name>
<sequence length="151" mass="17772">MNKKLQLILLGVFILLAVYVKSNYIVSTDLFITQTLQNLNFFWFDLLMKFISKLGYQITWIISLLGAVLFFMLLKKRKEALVIFMSILGALFLSEFFKIIIARPRPDPNLIYQFEKLARFDSYPSGHILFAIGFYGFIFYLIYKNLKKRLA</sequence>
<keyword evidence="1" id="KW-0812">Transmembrane</keyword>
<dbReference type="Gene3D" id="1.20.144.10">
    <property type="entry name" value="Phosphatidic acid phosphatase type 2/haloperoxidase"/>
    <property type="match status" value="1"/>
</dbReference>
<evidence type="ECO:0000313" key="4">
    <source>
        <dbReference type="Proteomes" id="UP000034448"/>
    </source>
</evidence>
<dbReference type="AlphaFoldDB" id="A0A0G0F6Z8"/>